<evidence type="ECO:0000313" key="3">
    <source>
        <dbReference type="EMBL" id="WBP90417.1"/>
    </source>
</evidence>
<feature type="region of interest" description="Disordered" evidence="1">
    <location>
        <begin position="242"/>
        <end position="277"/>
    </location>
</feature>
<evidence type="ECO:0000256" key="1">
    <source>
        <dbReference type="SAM" id="MobiDB-lite"/>
    </source>
</evidence>
<gene>
    <name evidence="3" type="ORF">O1G21_34200</name>
</gene>
<dbReference type="Proteomes" id="UP001212821">
    <property type="component" value="Chromosome"/>
</dbReference>
<name>A0ABY7QCV0_9ACTN</name>
<keyword evidence="2" id="KW-1133">Transmembrane helix</keyword>
<protein>
    <submittedName>
        <fullName evidence="3">Uncharacterized protein</fullName>
    </submittedName>
</protein>
<organism evidence="3 4">
    <name type="scientific">Kitasatospora cathayae</name>
    <dbReference type="NCBI Taxonomy" id="3004092"/>
    <lineage>
        <taxon>Bacteria</taxon>
        <taxon>Bacillati</taxon>
        <taxon>Actinomycetota</taxon>
        <taxon>Actinomycetes</taxon>
        <taxon>Kitasatosporales</taxon>
        <taxon>Streptomycetaceae</taxon>
        <taxon>Kitasatospora</taxon>
    </lineage>
</organism>
<feature type="region of interest" description="Disordered" evidence="1">
    <location>
        <begin position="1"/>
        <end position="50"/>
    </location>
</feature>
<sequence length="295" mass="30134">MTTQGERTPTPGEGQDGRAGQRTGAGAAGTSAEATAAGSTAADGTARSRRGWRLTGRRAVGWVVVVGVVVAGGWIITRPTPGDYIPGLGPSTKDSARTPPVVGAPPPTTDPEALNADNLFPAQRTVEAIGYKARRNGIRQGEQCDEVLQDRTQELLRDSGCRAYLTVSFTGVDHPVLSSVTLLRFTDQSAAAKAAEALRAKPGAVAFILADTNIAPAPSAGSAKPGSEPRIEAVGHYVTVTSSRPGDAHQAGTATPGTPGATTPTPTASGTGGEPNLDEATRALSYAAGQPFVWM</sequence>
<feature type="compositionally biased region" description="Low complexity" evidence="1">
    <location>
        <begin position="251"/>
        <end position="269"/>
    </location>
</feature>
<dbReference type="RefSeq" id="WP_270149188.1">
    <property type="nucleotide sequence ID" value="NZ_CP115450.1"/>
</dbReference>
<keyword evidence="2" id="KW-0812">Transmembrane</keyword>
<proteinExistence type="predicted"/>
<keyword evidence="4" id="KW-1185">Reference proteome</keyword>
<evidence type="ECO:0000313" key="4">
    <source>
        <dbReference type="Proteomes" id="UP001212821"/>
    </source>
</evidence>
<evidence type="ECO:0000256" key="2">
    <source>
        <dbReference type="SAM" id="Phobius"/>
    </source>
</evidence>
<feature type="transmembrane region" description="Helical" evidence="2">
    <location>
        <begin position="59"/>
        <end position="76"/>
    </location>
</feature>
<reference evidence="4" key="1">
    <citation type="submission" date="2022-12" db="EMBL/GenBank/DDBJ databases">
        <authorList>
            <person name="Mo P."/>
        </authorList>
    </citation>
    <scope>NUCLEOTIDE SEQUENCE [LARGE SCALE GENOMIC DNA]</scope>
    <source>
        <strain evidence="4">HUAS 3-15</strain>
    </source>
</reference>
<keyword evidence="2" id="KW-0472">Membrane</keyword>
<accession>A0ABY7QCV0</accession>
<dbReference type="EMBL" id="CP115450">
    <property type="protein sequence ID" value="WBP90417.1"/>
    <property type="molecule type" value="Genomic_DNA"/>
</dbReference>
<feature type="compositionally biased region" description="Low complexity" evidence="1">
    <location>
        <begin position="18"/>
        <end position="45"/>
    </location>
</feature>
<feature type="region of interest" description="Disordered" evidence="1">
    <location>
        <begin position="80"/>
        <end position="112"/>
    </location>
</feature>